<organism evidence="1 2">
    <name type="scientific">Magallana gigas</name>
    <name type="common">Pacific oyster</name>
    <name type="synonym">Crassostrea gigas</name>
    <dbReference type="NCBI Taxonomy" id="29159"/>
    <lineage>
        <taxon>Eukaryota</taxon>
        <taxon>Metazoa</taxon>
        <taxon>Spiralia</taxon>
        <taxon>Lophotrochozoa</taxon>
        <taxon>Mollusca</taxon>
        <taxon>Bivalvia</taxon>
        <taxon>Autobranchia</taxon>
        <taxon>Pteriomorphia</taxon>
        <taxon>Ostreida</taxon>
        <taxon>Ostreoidea</taxon>
        <taxon>Ostreidae</taxon>
        <taxon>Magallana</taxon>
    </lineage>
</organism>
<evidence type="ECO:0000313" key="1">
    <source>
        <dbReference type="EnsemblMetazoa" id="G9923.1:cds"/>
    </source>
</evidence>
<accession>A0A8W8P1A2</accession>
<name>A0A8W8P1A2_MAGGI</name>
<dbReference type="EnsemblMetazoa" id="G9923.1">
    <property type="protein sequence ID" value="G9923.1:cds"/>
    <property type="gene ID" value="G9923"/>
</dbReference>
<keyword evidence="2" id="KW-1185">Reference proteome</keyword>
<dbReference type="Proteomes" id="UP000005408">
    <property type="component" value="Unassembled WGS sequence"/>
</dbReference>
<sequence length="90" mass="9947">MIQTQARYITRQDALTDLNPATADVMESLSEIPTTGTEKPQQGNQCLLKLMSPPELLPSLTLTGVDCCIHISCVTSDLVWVYHQTGRSDR</sequence>
<reference evidence="1" key="1">
    <citation type="submission" date="2022-08" db="UniProtKB">
        <authorList>
            <consortium name="EnsemblMetazoa"/>
        </authorList>
    </citation>
    <scope>IDENTIFICATION</scope>
    <source>
        <strain evidence="1">05x7-T-G4-1.051#20</strain>
    </source>
</reference>
<proteinExistence type="predicted"/>
<evidence type="ECO:0000313" key="2">
    <source>
        <dbReference type="Proteomes" id="UP000005408"/>
    </source>
</evidence>
<protein>
    <submittedName>
        <fullName evidence="1">Uncharacterized protein</fullName>
    </submittedName>
</protein>
<dbReference type="AlphaFoldDB" id="A0A8W8P1A2"/>